<dbReference type="InterPro" id="IPR043894">
    <property type="entry name" value="MupG_C"/>
</dbReference>
<proteinExistence type="predicted"/>
<dbReference type="AlphaFoldDB" id="A0A1P8Q4P7"/>
<dbReference type="Gene3D" id="2.40.100.10">
    <property type="entry name" value="Cyclophilin-like"/>
    <property type="match status" value="1"/>
</dbReference>
<dbReference type="SUPFAM" id="SSF51445">
    <property type="entry name" value="(Trans)glycosidases"/>
    <property type="match status" value="1"/>
</dbReference>
<dbReference type="Proteomes" id="UP000187499">
    <property type="component" value="Chromosome"/>
</dbReference>
<dbReference type="InterPro" id="IPR013785">
    <property type="entry name" value="Aldolase_TIM"/>
</dbReference>
<dbReference type="STRING" id="1847728.BTM29_09865"/>
<dbReference type="KEGG" id="lalw:BTM29_09865"/>
<dbReference type="InterPro" id="IPR043797">
    <property type="entry name" value="MupG_N"/>
</dbReference>
<feature type="domain" description="6-phospho-N-acetylmuramidase C-terminal" evidence="1">
    <location>
        <begin position="246"/>
        <end position="340"/>
    </location>
</feature>
<dbReference type="SUPFAM" id="SSF50891">
    <property type="entry name" value="Cyclophilin-like"/>
    <property type="match status" value="1"/>
</dbReference>
<protein>
    <recommendedName>
        <fullName evidence="5">Cell surface protein</fullName>
    </recommendedName>
</protein>
<dbReference type="Gene3D" id="3.20.20.70">
    <property type="entry name" value="Aldolase class I"/>
    <property type="match status" value="1"/>
</dbReference>
<dbReference type="EMBL" id="CP019323">
    <property type="protein sequence ID" value="APX72836.1"/>
    <property type="molecule type" value="Genomic_DNA"/>
</dbReference>
<dbReference type="RefSeq" id="WP_076616888.1">
    <property type="nucleotide sequence ID" value="NZ_CP019323.1"/>
</dbReference>
<dbReference type="Pfam" id="PF19200">
    <property type="entry name" value="MupG_N"/>
    <property type="match status" value="1"/>
</dbReference>
<dbReference type="Pfam" id="PF05913">
    <property type="entry name" value="MupG_C"/>
    <property type="match status" value="1"/>
</dbReference>
<evidence type="ECO:0000259" key="2">
    <source>
        <dbReference type="Pfam" id="PF19200"/>
    </source>
</evidence>
<organism evidence="3 4">
    <name type="scientific">Companilactobacillus allii</name>
    <dbReference type="NCBI Taxonomy" id="1847728"/>
    <lineage>
        <taxon>Bacteria</taxon>
        <taxon>Bacillati</taxon>
        <taxon>Bacillota</taxon>
        <taxon>Bacilli</taxon>
        <taxon>Lactobacillales</taxon>
        <taxon>Lactobacillaceae</taxon>
        <taxon>Companilactobacillus</taxon>
    </lineage>
</organism>
<keyword evidence="4" id="KW-1185">Reference proteome</keyword>
<accession>A0A1P8Q4P7</accession>
<evidence type="ECO:0000313" key="4">
    <source>
        <dbReference type="Proteomes" id="UP000187499"/>
    </source>
</evidence>
<gene>
    <name evidence="3" type="ORF">BTM29_09865</name>
</gene>
<dbReference type="InterPro" id="IPR017853">
    <property type="entry name" value="GH"/>
</dbReference>
<evidence type="ECO:0000313" key="3">
    <source>
        <dbReference type="EMBL" id="APX72836.1"/>
    </source>
</evidence>
<sequence>MLGFSFYLNQNINSQTEEYFNNMKKAGFSEIFTAVPMHLEDSESEYENKLQDLFELANKYDLHLMIDVNKYSIHKIPDHLIPHVSLRLSEGFNPEEIFELTKKTSIALNASTITRETIQKLNSLHVNFNKLEAWNNYYPHPETGLDLTWFAQKNRWLKNIGLTTQAFIPGTNTSNTNYKGLPTLERHRTIDPLISAIELDKLKTDKVFVGDPYLDTKHQELFYSYFNDKVIPLHMTNTKIGIPPYLISTLFHNRLDPARDVIRLVESRTLNNKDIKPTNNTKRSFGTVTIDNNQYGEYMGEIQITTRTLPANKNVNVLGQIATSDLKLLSYIDAGTAFKIIN</sequence>
<reference evidence="4" key="1">
    <citation type="submission" date="2016-12" db="EMBL/GenBank/DDBJ databases">
        <authorList>
            <person name="Jung M.Y."/>
            <person name="Lee S.H."/>
        </authorList>
    </citation>
    <scope>NUCLEOTIDE SEQUENCE [LARGE SCALE GENOMIC DNA]</scope>
    <source>
        <strain evidence="4">WiKim39</strain>
    </source>
</reference>
<dbReference type="PANTHER" id="PTHR38435:SF2">
    <property type="entry name" value="DUF871 DOMAIN-CONTAINING PROTEIN"/>
    <property type="match status" value="1"/>
</dbReference>
<evidence type="ECO:0008006" key="5">
    <source>
        <dbReference type="Google" id="ProtNLM"/>
    </source>
</evidence>
<dbReference type="InterPro" id="IPR008589">
    <property type="entry name" value="MupG"/>
</dbReference>
<feature type="domain" description="6-phospho-N-acetylmuramidase N-terminal" evidence="2">
    <location>
        <begin position="2"/>
        <end position="219"/>
    </location>
</feature>
<dbReference type="InterPro" id="IPR029000">
    <property type="entry name" value="Cyclophilin-like_dom_sf"/>
</dbReference>
<name>A0A1P8Q4P7_9LACO</name>
<evidence type="ECO:0000259" key="1">
    <source>
        <dbReference type="Pfam" id="PF05913"/>
    </source>
</evidence>
<dbReference type="PANTHER" id="PTHR38435">
    <property type="match status" value="1"/>
</dbReference>
<dbReference type="OrthoDB" id="5809921at2"/>